<evidence type="ECO:0000313" key="3">
    <source>
        <dbReference type="EMBL" id="GAA0895575.1"/>
    </source>
</evidence>
<dbReference type="Proteomes" id="UP001499967">
    <property type="component" value="Unassembled WGS sequence"/>
</dbReference>
<feature type="domain" description="SnoaL-like" evidence="1">
    <location>
        <begin position="143"/>
        <end position="251"/>
    </location>
</feature>
<reference evidence="4" key="1">
    <citation type="journal article" date="2019" name="Int. J. Syst. Evol. Microbiol.">
        <title>The Global Catalogue of Microorganisms (GCM) 10K type strain sequencing project: providing services to taxonomists for standard genome sequencing and annotation.</title>
        <authorList>
            <consortium name="The Broad Institute Genomics Platform"/>
            <consortium name="The Broad Institute Genome Sequencing Center for Infectious Disease"/>
            <person name="Wu L."/>
            <person name="Ma J."/>
        </authorList>
    </citation>
    <scope>NUCLEOTIDE SEQUENCE [LARGE SCALE GENOMIC DNA]</scope>
    <source>
        <strain evidence="4">JCM 11117</strain>
    </source>
</reference>
<feature type="domain" description="SnoaL-like" evidence="2">
    <location>
        <begin position="7"/>
        <end position="123"/>
    </location>
</feature>
<protein>
    <recommendedName>
        <fullName evidence="1 2">SnoaL-like domain-containing protein</fullName>
    </recommendedName>
</protein>
<comment type="caution">
    <text evidence="3">The sequence shown here is derived from an EMBL/GenBank/DDBJ whole genome shotgun (WGS) entry which is preliminary data.</text>
</comment>
<proteinExistence type="predicted"/>
<dbReference type="RefSeq" id="WP_343944176.1">
    <property type="nucleotide sequence ID" value="NZ_BAAAHP010000163.1"/>
</dbReference>
<sequence>MPLSEQDRIDITDLIHLHGHHVDTGRLDRAAELFTPDVAYDVGDLGLGTLQGVEAITRASLAMGDRNPVGHHVTNVVISEIDDGSARVRSKGIGITAAGTAGSVAYDDVVVRLADGWRISRRTVTARRAPLGGSAEGPREVLERWRSAAIDRSADGMRRVYAADAVHEFPFTPPGVPSRLEGRDTIVDWISAGWEAHGLRYEHYRTLAVHRTDDPDTIVVEQEALGTSTLTGAFTLPNVVVLTARDGRIARLRDYVDTQAAAAATG</sequence>
<dbReference type="Pfam" id="PF12680">
    <property type="entry name" value="SnoaL_2"/>
    <property type="match status" value="1"/>
</dbReference>
<dbReference type="InterPro" id="IPR032710">
    <property type="entry name" value="NTF2-like_dom_sf"/>
</dbReference>
<dbReference type="InterPro" id="IPR037401">
    <property type="entry name" value="SnoaL-like"/>
</dbReference>
<keyword evidence="4" id="KW-1185">Reference proteome</keyword>
<evidence type="ECO:0000259" key="1">
    <source>
        <dbReference type="Pfam" id="PF12680"/>
    </source>
</evidence>
<name>A0ABP3YMQ4_9PSEU</name>
<dbReference type="EMBL" id="BAAAHP010000163">
    <property type="protein sequence ID" value="GAA0895575.1"/>
    <property type="molecule type" value="Genomic_DNA"/>
</dbReference>
<accession>A0ABP3YMQ4</accession>
<evidence type="ECO:0000259" key="2">
    <source>
        <dbReference type="Pfam" id="PF13577"/>
    </source>
</evidence>
<dbReference type="SUPFAM" id="SSF54427">
    <property type="entry name" value="NTF2-like"/>
    <property type="match status" value="2"/>
</dbReference>
<organism evidence="3 4">
    <name type="scientific">Pseudonocardia zijingensis</name>
    <dbReference type="NCBI Taxonomy" id="153376"/>
    <lineage>
        <taxon>Bacteria</taxon>
        <taxon>Bacillati</taxon>
        <taxon>Actinomycetota</taxon>
        <taxon>Actinomycetes</taxon>
        <taxon>Pseudonocardiales</taxon>
        <taxon>Pseudonocardiaceae</taxon>
        <taxon>Pseudonocardia</taxon>
    </lineage>
</organism>
<evidence type="ECO:0000313" key="4">
    <source>
        <dbReference type="Proteomes" id="UP001499967"/>
    </source>
</evidence>
<dbReference type="Gene3D" id="3.10.450.50">
    <property type="match status" value="2"/>
</dbReference>
<gene>
    <name evidence="3" type="ORF">GCM10009559_51760</name>
</gene>
<dbReference type="Pfam" id="PF13577">
    <property type="entry name" value="SnoaL_4"/>
    <property type="match status" value="1"/>
</dbReference>